<proteinExistence type="predicted"/>
<reference evidence="2" key="2">
    <citation type="submission" date="2020-11" db="EMBL/GenBank/DDBJ databases">
        <authorList>
            <person name="McCartney M.A."/>
            <person name="Auch B."/>
            <person name="Kono T."/>
            <person name="Mallez S."/>
            <person name="Becker A."/>
            <person name="Gohl D.M."/>
            <person name="Silverstein K.A.T."/>
            <person name="Koren S."/>
            <person name="Bechman K.B."/>
            <person name="Herman A."/>
            <person name="Abrahante J.E."/>
            <person name="Garbe J."/>
        </authorList>
    </citation>
    <scope>NUCLEOTIDE SEQUENCE</scope>
    <source>
        <strain evidence="2">Duluth1</strain>
        <tissue evidence="2">Whole animal</tissue>
    </source>
</reference>
<dbReference type="Proteomes" id="UP000828390">
    <property type="component" value="Unassembled WGS sequence"/>
</dbReference>
<dbReference type="AlphaFoldDB" id="A0A9D4H6C6"/>
<accession>A0A9D4H6C6</accession>
<evidence type="ECO:0000313" key="3">
    <source>
        <dbReference type="Proteomes" id="UP000828390"/>
    </source>
</evidence>
<comment type="caution">
    <text evidence="2">The sequence shown here is derived from an EMBL/GenBank/DDBJ whole genome shotgun (WGS) entry which is preliminary data.</text>
</comment>
<dbReference type="EMBL" id="JAIWYP010000004">
    <property type="protein sequence ID" value="KAH3830416.1"/>
    <property type="molecule type" value="Genomic_DNA"/>
</dbReference>
<evidence type="ECO:0000256" key="1">
    <source>
        <dbReference type="SAM" id="MobiDB-lite"/>
    </source>
</evidence>
<protein>
    <submittedName>
        <fullName evidence="2">Uncharacterized protein</fullName>
    </submittedName>
</protein>
<gene>
    <name evidence="2" type="ORF">DPMN_103660</name>
</gene>
<feature type="compositionally biased region" description="Basic and acidic residues" evidence="1">
    <location>
        <begin position="168"/>
        <end position="190"/>
    </location>
</feature>
<keyword evidence="3" id="KW-1185">Reference proteome</keyword>
<reference evidence="2" key="1">
    <citation type="journal article" date="2019" name="bioRxiv">
        <title>The Genome of the Zebra Mussel, Dreissena polymorpha: A Resource for Invasive Species Research.</title>
        <authorList>
            <person name="McCartney M.A."/>
            <person name="Auch B."/>
            <person name="Kono T."/>
            <person name="Mallez S."/>
            <person name="Zhang Y."/>
            <person name="Obille A."/>
            <person name="Becker A."/>
            <person name="Abrahante J.E."/>
            <person name="Garbe J."/>
            <person name="Badalamenti J.P."/>
            <person name="Herman A."/>
            <person name="Mangelson H."/>
            <person name="Liachko I."/>
            <person name="Sullivan S."/>
            <person name="Sone E.D."/>
            <person name="Koren S."/>
            <person name="Silverstein K.A.T."/>
            <person name="Beckman K.B."/>
            <person name="Gohl D.M."/>
        </authorList>
    </citation>
    <scope>NUCLEOTIDE SEQUENCE</scope>
    <source>
        <strain evidence="2">Duluth1</strain>
        <tissue evidence="2">Whole animal</tissue>
    </source>
</reference>
<name>A0A9D4H6C6_DREPO</name>
<feature type="region of interest" description="Disordered" evidence="1">
    <location>
        <begin position="149"/>
        <end position="190"/>
    </location>
</feature>
<organism evidence="2 3">
    <name type="scientific">Dreissena polymorpha</name>
    <name type="common">Zebra mussel</name>
    <name type="synonym">Mytilus polymorpha</name>
    <dbReference type="NCBI Taxonomy" id="45954"/>
    <lineage>
        <taxon>Eukaryota</taxon>
        <taxon>Metazoa</taxon>
        <taxon>Spiralia</taxon>
        <taxon>Lophotrochozoa</taxon>
        <taxon>Mollusca</taxon>
        <taxon>Bivalvia</taxon>
        <taxon>Autobranchia</taxon>
        <taxon>Heteroconchia</taxon>
        <taxon>Euheterodonta</taxon>
        <taxon>Imparidentia</taxon>
        <taxon>Neoheterodontei</taxon>
        <taxon>Myida</taxon>
        <taxon>Dreissenoidea</taxon>
        <taxon>Dreissenidae</taxon>
        <taxon>Dreissena</taxon>
    </lineage>
</organism>
<sequence length="190" mass="20861">MGRVLYAASVAPAQPAHERSLVRFFWSIRVPGTVMDSPGEEQLDKGDIVQLNTWDAKHAHSAAGFNSAHIDCLLALLLASGSLKRSVDLRTPDPHEISIPTSIKGEHMKVKITIFALVVCKQEEPVSILPAPTLRYFTAPAPDLVPTSSISAPIKPNLKPTSKHYRKSKLEAEQAGKFRGHDQKKLPYHS</sequence>
<evidence type="ECO:0000313" key="2">
    <source>
        <dbReference type="EMBL" id="KAH3830416.1"/>
    </source>
</evidence>